<dbReference type="REBASE" id="175564">
    <property type="entry name" value="Ega15024McrBCP"/>
</dbReference>
<proteinExistence type="predicted"/>
<dbReference type="InterPro" id="IPR019292">
    <property type="entry name" value="McrC"/>
</dbReference>
<name>A0A0G9MLC3_9SPHN</name>
<protein>
    <submittedName>
        <fullName evidence="1">Uncharacterized protein</fullName>
    </submittedName>
</protein>
<dbReference type="Pfam" id="PF10117">
    <property type="entry name" value="McrBC"/>
    <property type="match status" value="1"/>
</dbReference>
<dbReference type="STRING" id="502682.BMF35_a0600"/>
<dbReference type="OrthoDB" id="307209at2"/>
<dbReference type="EMBL" id="LBHC01000002">
    <property type="protein sequence ID" value="KLE31500.1"/>
    <property type="molecule type" value="Genomic_DNA"/>
</dbReference>
<evidence type="ECO:0000313" key="1">
    <source>
        <dbReference type="EMBL" id="KLE31500.1"/>
    </source>
</evidence>
<dbReference type="Proteomes" id="UP000053070">
    <property type="component" value="Unassembled WGS sequence"/>
</dbReference>
<organism evidence="1 2">
    <name type="scientific">Aurantiacibacter gangjinensis</name>
    <dbReference type="NCBI Taxonomy" id="502682"/>
    <lineage>
        <taxon>Bacteria</taxon>
        <taxon>Pseudomonadati</taxon>
        <taxon>Pseudomonadota</taxon>
        <taxon>Alphaproteobacteria</taxon>
        <taxon>Sphingomonadales</taxon>
        <taxon>Erythrobacteraceae</taxon>
        <taxon>Aurantiacibacter</taxon>
    </lineage>
</organism>
<keyword evidence="2" id="KW-1185">Reference proteome</keyword>
<dbReference type="PANTHER" id="PTHR38733:SF1">
    <property type="entry name" value="TYPE IV METHYL-DIRECTED RESTRICTION ENZYME ECOKMCRBC"/>
    <property type="match status" value="1"/>
</dbReference>
<dbReference type="PANTHER" id="PTHR38733">
    <property type="entry name" value="PROTEIN MCRC"/>
    <property type="match status" value="1"/>
</dbReference>
<dbReference type="PATRIC" id="fig|502682.8.peg.1631"/>
<sequence>MTYRTVREWERIAVGDGGFTRGEANTLLAAARAHRLGGRDGTDILCDHHRYLRAQQMVGVIAGERCSLEVLPKVDPEAPVEDESSVRGQLVHMLDVSLGLGLSTGETSTMARKAESLLEIFISAFAERLLAEARRGLPRQYLRHEEDLKALRGTLDVVRQFTVNAVRPDRLACRFDELDSDIPLMQVMKACVVKVEKHARAAATRRKLAELRLMLSDVSDIRPEALPWRSVRIDRSSLRWRALIELARLLLGQQWQDTRASASDPEGMTLLFPMNDLFERYIAVQLRRALNGTGLEVVAQGGHRHCLGPWNEGTDCIGDSHSTRPDILVRREGEVLAVIDTKWKRFADGIAQADAYQMMAYSRLYRCDRLALLYPAGHGEWVARSKIRGIAFGPERLDTIAIPMSGSGAEVCQTLAETVGELFLAPPE</sequence>
<evidence type="ECO:0000313" key="2">
    <source>
        <dbReference type="Proteomes" id="UP000053070"/>
    </source>
</evidence>
<dbReference type="KEGG" id="egn:BMF35_a0600"/>
<reference evidence="1 2" key="1">
    <citation type="submission" date="2015-04" db="EMBL/GenBank/DDBJ databases">
        <title>The draft genome sequence of Erythrobacr gangjinensis K7-2.</title>
        <authorList>
            <person name="Zhuang L."/>
            <person name="Liu Y."/>
            <person name="Shao Z."/>
        </authorList>
    </citation>
    <scope>NUCLEOTIDE SEQUENCE [LARGE SCALE GENOMIC DNA]</scope>
    <source>
        <strain evidence="1 2">K7-2</strain>
    </source>
</reference>
<gene>
    <name evidence="1" type="ORF">AAW01_07975</name>
</gene>
<comment type="caution">
    <text evidence="1">The sequence shown here is derived from an EMBL/GenBank/DDBJ whole genome shotgun (WGS) entry which is preliminary data.</text>
</comment>
<accession>A0A0G9MLC3</accession>
<dbReference type="RefSeq" id="WP_047006852.1">
    <property type="nucleotide sequence ID" value="NZ_CP018097.1"/>
</dbReference>
<dbReference type="AlphaFoldDB" id="A0A0G9MLC3"/>